<dbReference type="KEGG" id="adu:110273761"/>
<dbReference type="Proteomes" id="UP000515211">
    <property type="component" value="Chromosome 7"/>
</dbReference>
<gene>
    <name evidence="7" type="primary">LOC110273761</name>
</gene>
<keyword evidence="3" id="KW-0238">DNA-binding</keyword>
<keyword evidence="6" id="KW-1185">Reference proteome</keyword>
<organism evidence="6 7">
    <name type="scientific">Arachis duranensis</name>
    <name type="common">Wild peanut</name>
    <dbReference type="NCBI Taxonomy" id="130453"/>
    <lineage>
        <taxon>Eukaryota</taxon>
        <taxon>Viridiplantae</taxon>
        <taxon>Streptophyta</taxon>
        <taxon>Embryophyta</taxon>
        <taxon>Tracheophyta</taxon>
        <taxon>Spermatophyta</taxon>
        <taxon>Magnoliopsida</taxon>
        <taxon>eudicotyledons</taxon>
        <taxon>Gunneridae</taxon>
        <taxon>Pentapetalae</taxon>
        <taxon>rosids</taxon>
        <taxon>fabids</taxon>
        <taxon>Fabales</taxon>
        <taxon>Fabaceae</taxon>
        <taxon>Papilionoideae</taxon>
        <taxon>50 kb inversion clade</taxon>
        <taxon>dalbergioids sensu lato</taxon>
        <taxon>Dalbergieae</taxon>
        <taxon>Pterocarpus clade</taxon>
        <taxon>Arachis</taxon>
    </lineage>
</organism>
<accession>A0A6P5MB81</accession>
<keyword evidence="5" id="KW-0539">Nucleus</keyword>
<evidence type="ECO:0000256" key="3">
    <source>
        <dbReference type="ARBA" id="ARBA00023125"/>
    </source>
</evidence>
<dbReference type="AlphaFoldDB" id="A0A6P5MB81"/>
<dbReference type="RefSeq" id="XP_020982554.2">
    <property type="nucleotide sequence ID" value="XM_021126895.2"/>
</dbReference>
<evidence type="ECO:0000256" key="5">
    <source>
        <dbReference type="ARBA" id="ARBA00023242"/>
    </source>
</evidence>
<evidence type="ECO:0000256" key="2">
    <source>
        <dbReference type="ARBA" id="ARBA00023015"/>
    </source>
</evidence>
<protein>
    <submittedName>
        <fullName evidence="7">Uncharacterized protein LOC110273761</fullName>
    </submittedName>
</protein>
<proteinExistence type="predicted"/>
<dbReference type="Gene3D" id="2.40.330.10">
    <property type="entry name" value="DNA-binding pseudobarrel domain"/>
    <property type="match status" value="1"/>
</dbReference>
<reference evidence="7" key="2">
    <citation type="submission" date="2025-08" db="UniProtKB">
        <authorList>
            <consortium name="RefSeq"/>
        </authorList>
    </citation>
    <scope>IDENTIFICATION</scope>
    <source>
        <tissue evidence="7">Whole plant</tissue>
    </source>
</reference>
<dbReference type="GO" id="GO:0003677">
    <property type="term" value="F:DNA binding"/>
    <property type="evidence" value="ECO:0007669"/>
    <property type="project" value="UniProtKB-KW"/>
</dbReference>
<dbReference type="SUPFAM" id="SSF101936">
    <property type="entry name" value="DNA-binding pseudobarrel domain"/>
    <property type="match status" value="1"/>
</dbReference>
<evidence type="ECO:0000256" key="1">
    <source>
        <dbReference type="ARBA" id="ARBA00004123"/>
    </source>
</evidence>
<keyword evidence="4" id="KW-0804">Transcription</keyword>
<evidence type="ECO:0000313" key="7">
    <source>
        <dbReference type="RefSeq" id="XP_020982554.2"/>
    </source>
</evidence>
<dbReference type="GO" id="GO:0005634">
    <property type="term" value="C:nucleus"/>
    <property type="evidence" value="ECO:0007669"/>
    <property type="project" value="UniProtKB-SubCell"/>
</dbReference>
<dbReference type="InterPro" id="IPR015300">
    <property type="entry name" value="DNA-bd_pseudobarrel_sf"/>
</dbReference>
<comment type="subcellular location">
    <subcellularLocation>
        <location evidence="1">Nucleus</location>
    </subcellularLocation>
</comment>
<evidence type="ECO:0000313" key="6">
    <source>
        <dbReference type="Proteomes" id="UP000515211"/>
    </source>
</evidence>
<keyword evidence="2" id="KW-0805">Transcription regulation</keyword>
<evidence type="ECO:0000256" key="4">
    <source>
        <dbReference type="ARBA" id="ARBA00023163"/>
    </source>
</evidence>
<sequence>MPLRVLQFIFGCQRRVPVPGPFFRAFRHELGDFTMFKDNHGNEFRVMLDKVGNNAFFSEGFRSMVAAYNIRHGAWLRAYYEGDSTLCTSIRNLDGSRIVYPKPCSRSSFAAPASSGVNHHRTRVVSRDVMHTGDVIAPFSIEYTPPTSPVCNNAFGSPLISTNSLGCPVYVASTTSHASPVGRVDLGSQIRSLSPTHAGDAASFSEWIRR</sequence>
<dbReference type="GeneID" id="110273761"/>
<name>A0A6P5MB81_ARADU</name>
<reference evidence="6" key="1">
    <citation type="journal article" date="2016" name="Nat. Genet.">
        <title>The genome sequences of Arachis duranensis and Arachis ipaensis, the diploid ancestors of cultivated peanut.</title>
        <authorList>
            <person name="Bertioli D.J."/>
            <person name="Cannon S.B."/>
            <person name="Froenicke L."/>
            <person name="Huang G."/>
            <person name="Farmer A.D."/>
            <person name="Cannon E.K."/>
            <person name="Liu X."/>
            <person name="Gao D."/>
            <person name="Clevenger J."/>
            <person name="Dash S."/>
            <person name="Ren L."/>
            <person name="Moretzsohn M.C."/>
            <person name="Shirasawa K."/>
            <person name="Huang W."/>
            <person name="Vidigal B."/>
            <person name="Abernathy B."/>
            <person name="Chu Y."/>
            <person name="Niederhuth C.E."/>
            <person name="Umale P."/>
            <person name="Araujo A.C."/>
            <person name="Kozik A."/>
            <person name="Kim K.D."/>
            <person name="Burow M.D."/>
            <person name="Varshney R.K."/>
            <person name="Wang X."/>
            <person name="Zhang X."/>
            <person name="Barkley N."/>
            <person name="Guimaraes P.M."/>
            <person name="Isobe S."/>
            <person name="Guo B."/>
            <person name="Liao B."/>
            <person name="Stalker H.T."/>
            <person name="Schmitz R.J."/>
            <person name="Scheffler B.E."/>
            <person name="Leal-Bertioli S.C."/>
            <person name="Xun X."/>
            <person name="Jackson S.A."/>
            <person name="Michelmore R."/>
            <person name="Ozias-Akins P."/>
        </authorList>
    </citation>
    <scope>NUCLEOTIDE SEQUENCE [LARGE SCALE GENOMIC DNA]</scope>
    <source>
        <strain evidence="6">cv. V14167</strain>
    </source>
</reference>